<dbReference type="PANTHER" id="PTHR31407">
    <property type="match status" value="1"/>
</dbReference>
<evidence type="ECO:0000313" key="4">
    <source>
        <dbReference type="Proteomes" id="UP000326396"/>
    </source>
</evidence>
<dbReference type="OrthoDB" id="414405at2759"/>
<dbReference type="GO" id="GO:0019898">
    <property type="term" value="C:extrinsic component of membrane"/>
    <property type="evidence" value="ECO:0007669"/>
    <property type="project" value="InterPro"/>
</dbReference>
<feature type="compositionally biased region" description="Basic and acidic residues" evidence="1">
    <location>
        <begin position="13"/>
        <end position="38"/>
    </location>
</feature>
<name>A0A5N6M236_9ASTR</name>
<feature type="region of interest" description="Disordered" evidence="1">
    <location>
        <begin position="1"/>
        <end position="42"/>
    </location>
</feature>
<dbReference type="NCBIfam" id="NF040946">
    <property type="entry name" value="PSII_PsbP"/>
    <property type="match status" value="1"/>
</dbReference>
<sequence length="381" mass="42459">MRCEFNPLSNFFEEPKLSDASEKKSSDEGNHRDKKGNWREPLAPVPHWVPIIPPRKGYDAGKIPPLDTARIWAMPASFKLPRLAQGSTAAGTRQTKIRFCSNVDHKATVSRAMAIQHNFLRRTYMTQQNPGDRKDNTPEYTIPSEQFLSFRRRLLTGIGSASLVSVGANFAGTTSFLLGLSPETGRNLKLDVLYPIKGYSRCIRPELGFEFIYPQNWVGDQTLLYRAAGKLEMEISLDPPPVNRRKNVNEPVVAFGPPGSTGELNVSVIVSPVPLNFSIEAFGGPEDVGEAIVRTIAGSSRGPDVKGTLIKSNLREDKAKNVKYYVLEFAVESPLFRRHNMAVCCVRDGRLFTLNAQTPESAWTMLKPDVYKIADSFSLWV</sequence>
<dbReference type="AlphaFoldDB" id="A0A5N6M236"/>
<reference evidence="3 4" key="1">
    <citation type="submission" date="2019-05" db="EMBL/GenBank/DDBJ databases">
        <title>Mikania micrantha, genome provides insights into the molecular mechanism of rapid growth.</title>
        <authorList>
            <person name="Liu B."/>
        </authorList>
    </citation>
    <scope>NUCLEOTIDE SEQUENCE [LARGE SCALE GENOMIC DNA]</scope>
    <source>
        <strain evidence="3">NLD-2019</strain>
        <tissue evidence="3">Leaf</tissue>
    </source>
</reference>
<dbReference type="InterPro" id="IPR016123">
    <property type="entry name" value="Mog1/PsbP_a/b/a-sand"/>
</dbReference>
<dbReference type="GO" id="GO:0005509">
    <property type="term" value="F:calcium ion binding"/>
    <property type="evidence" value="ECO:0007669"/>
    <property type="project" value="InterPro"/>
</dbReference>
<dbReference type="Proteomes" id="UP000326396">
    <property type="component" value="Linkage Group LG7"/>
</dbReference>
<dbReference type="GO" id="GO:0009654">
    <property type="term" value="C:photosystem II oxygen evolving complex"/>
    <property type="evidence" value="ECO:0007669"/>
    <property type="project" value="InterPro"/>
</dbReference>
<accession>A0A5N6M236</accession>
<evidence type="ECO:0000313" key="3">
    <source>
        <dbReference type="EMBL" id="KAD3067937.1"/>
    </source>
</evidence>
<protein>
    <recommendedName>
        <fullName evidence="2">PsbP C-terminal domain-containing protein</fullName>
    </recommendedName>
</protein>
<organism evidence="3 4">
    <name type="scientific">Mikania micrantha</name>
    <name type="common">bitter vine</name>
    <dbReference type="NCBI Taxonomy" id="192012"/>
    <lineage>
        <taxon>Eukaryota</taxon>
        <taxon>Viridiplantae</taxon>
        <taxon>Streptophyta</taxon>
        <taxon>Embryophyta</taxon>
        <taxon>Tracheophyta</taxon>
        <taxon>Spermatophyta</taxon>
        <taxon>Magnoliopsida</taxon>
        <taxon>eudicotyledons</taxon>
        <taxon>Gunneridae</taxon>
        <taxon>Pentapetalae</taxon>
        <taxon>asterids</taxon>
        <taxon>campanulids</taxon>
        <taxon>Asterales</taxon>
        <taxon>Asteraceae</taxon>
        <taxon>Asteroideae</taxon>
        <taxon>Heliantheae alliance</taxon>
        <taxon>Eupatorieae</taxon>
        <taxon>Mikania</taxon>
    </lineage>
</organism>
<comment type="caution">
    <text evidence="3">The sequence shown here is derived from an EMBL/GenBank/DDBJ whole genome shotgun (WGS) entry which is preliminary data.</text>
</comment>
<dbReference type="InterPro" id="IPR002683">
    <property type="entry name" value="PsbP_C"/>
</dbReference>
<dbReference type="Pfam" id="PF01789">
    <property type="entry name" value="PsbP"/>
    <property type="match status" value="1"/>
</dbReference>
<evidence type="ECO:0000256" key="1">
    <source>
        <dbReference type="SAM" id="MobiDB-lite"/>
    </source>
</evidence>
<dbReference type="SUPFAM" id="SSF55724">
    <property type="entry name" value="Mog1p/PsbP-like"/>
    <property type="match status" value="1"/>
</dbReference>
<dbReference type="GO" id="GO:0015979">
    <property type="term" value="P:photosynthesis"/>
    <property type="evidence" value="ECO:0007669"/>
    <property type="project" value="InterPro"/>
</dbReference>
<dbReference type="PANTHER" id="PTHR31407:SF16">
    <property type="entry name" value="PSBP DOMAIN-CONTAINING PROTEIN 7, CHLOROPLASTIC"/>
    <property type="match status" value="1"/>
</dbReference>
<evidence type="ECO:0000259" key="2">
    <source>
        <dbReference type="Pfam" id="PF01789"/>
    </source>
</evidence>
<dbReference type="EMBL" id="SZYD01000017">
    <property type="protein sequence ID" value="KAD3067937.1"/>
    <property type="molecule type" value="Genomic_DNA"/>
</dbReference>
<gene>
    <name evidence="3" type="ORF">E3N88_35817</name>
</gene>
<dbReference type="Gene3D" id="3.40.1000.10">
    <property type="entry name" value="Mog1/PsbP, alpha/beta/alpha sandwich"/>
    <property type="match status" value="1"/>
</dbReference>
<feature type="domain" description="PsbP C-terminal" evidence="2">
    <location>
        <begin position="206"/>
        <end position="378"/>
    </location>
</feature>
<keyword evidence="4" id="KW-1185">Reference proteome</keyword>
<proteinExistence type="predicted"/>